<comment type="subcellular location">
    <subcellularLocation>
        <location evidence="1">Membrane</location>
        <topology evidence="1">Multi-pass membrane protein</topology>
    </subcellularLocation>
</comment>
<accession>A0A194X4S1</accession>
<keyword evidence="3 6" id="KW-1133">Transmembrane helix</keyword>
<comment type="similarity">
    <text evidence="5">Belongs to the SAT4 family.</text>
</comment>
<dbReference type="KEGG" id="psco:LY89DRAFT_686622"/>
<dbReference type="Proteomes" id="UP000070700">
    <property type="component" value="Unassembled WGS sequence"/>
</dbReference>
<sequence length="352" mass="39318">MDVNTMMEDNLTARVPTIGPDDVLRYIQTRSASLKYLFVFFLLLTNACAGLRLYVRCRLVRIFGADDIFLLATMTCFTMYTFSGLFSIRYGIGSNPHEVDNNKTLSAALEWWFLAELFSVLAAALLRISASLHMRKLAETDAQQWLILFIGTGTTVYSTCFFLLQLFQCTPIHFFWTGWLGAEGRCMDQQSLAKMEYVFTVFGVLTDLALAVVPIWLLWTTDLSRKSRSRIRALVLVGLCAGAAALIRLPATQLLPTTDDFFFDCVPVAVSSILEIGMGMIALSAAAYRPILPGFFDDSNKILTAKLPPPIPEEFRTPTKGYGDLASMTGVQMSPRSASFRKVSEARTRYFV</sequence>
<protein>
    <recommendedName>
        <fullName evidence="7">Rhodopsin domain-containing protein</fullName>
    </recommendedName>
</protein>
<evidence type="ECO:0000256" key="6">
    <source>
        <dbReference type="SAM" id="Phobius"/>
    </source>
</evidence>
<evidence type="ECO:0000256" key="1">
    <source>
        <dbReference type="ARBA" id="ARBA00004141"/>
    </source>
</evidence>
<dbReference type="Pfam" id="PF20684">
    <property type="entry name" value="Fung_rhodopsin"/>
    <property type="match status" value="1"/>
</dbReference>
<keyword evidence="9" id="KW-1185">Reference proteome</keyword>
<dbReference type="InterPro" id="IPR049326">
    <property type="entry name" value="Rhodopsin_dom_fungi"/>
</dbReference>
<evidence type="ECO:0000256" key="5">
    <source>
        <dbReference type="ARBA" id="ARBA00038359"/>
    </source>
</evidence>
<feature type="transmembrane region" description="Helical" evidence="6">
    <location>
        <begin position="145"/>
        <end position="167"/>
    </location>
</feature>
<feature type="transmembrane region" description="Helical" evidence="6">
    <location>
        <begin position="197"/>
        <end position="219"/>
    </location>
</feature>
<organism evidence="8 9">
    <name type="scientific">Mollisia scopiformis</name>
    <name type="common">Conifer needle endophyte fungus</name>
    <name type="synonym">Phialocephala scopiformis</name>
    <dbReference type="NCBI Taxonomy" id="149040"/>
    <lineage>
        <taxon>Eukaryota</taxon>
        <taxon>Fungi</taxon>
        <taxon>Dikarya</taxon>
        <taxon>Ascomycota</taxon>
        <taxon>Pezizomycotina</taxon>
        <taxon>Leotiomycetes</taxon>
        <taxon>Helotiales</taxon>
        <taxon>Mollisiaceae</taxon>
        <taxon>Mollisia</taxon>
    </lineage>
</organism>
<dbReference type="PANTHER" id="PTHR33048">
    <property type="entry name" value="PTH11-LIKE INTEGRAL MEMBRANE PROTEIN (AFU_ORTHOLOGUE AFUA_5G11245)"/>
    <property type="match status" value="1"/>
</dbReference>
<dbReference type="InterPro" id="IPR052337">
    <property type="entry name" value="SAT4-like"/>
</dbReference>
<dbReference type="AlphaFoldDB" id="A0A194X4S1"/>
<dbReference type="RefSeq" id="XP_018069419.1">
    <property type="nucleotide sequence ID" value="XM_018215328.1"/>
</dbReference>
<dbReference type="InParanoid" id="A0A194X4S1"/>
<reference evidence="8 9" key="1">
    <citation type="submission" date="2015-10" db="EMBL/GenBank/DDBJ databases">
        <title>Full genome of DAOMC 229536 Phialocephala scopiformis, a fungal endophyte of spruce producing the potent anti-insectan compound rugulosin.</title>
        <authorList>
            <consortium name="DOE Joint Genome Institute"/>
            <person name="Walker A.K."/>
            <person name="Frasz S.L."/>
            <person name="Seifert K.A."/>
            <person name="Miller J.D."/>
            <person name="Mondo S.J."/>
            <person name="Labutti K."/>
            <person name="Lipzen A."/>
            <person name="Dockter R."/>
            <person name="Kennedy M."/>
            <person name="Grigoriev I.V."/>
            <person name="Spatafora J.W."/>
        </authorList>
    </citation>
    <scope>NUCLEOTIDE SEQUENCE [LARGE SCALE GENOMIC DNA]</scope>
    <source>
        <strain evidence="8 9">CBS 120377</strain>
    </source>
</reference>
<dbReference type="PANTHER" id="PTHR33048:SF96">
    <property type="entry name" value="INTEGRAL MEMBRANE PROTEIN"/>
    <property type="match status" value="1"/>
</dbReference>
<feature type="transmembrane region" description="Helical" evidence="6">
    <location>
        <begin position="231"/>
        <end position="249"/>
    </location>
</feature>
<keyword evidence="4 6" id="KW-0472">Membrane</keyword>
<feature type="transmembrane region" description="Helical" evidence="6">
    <location>
        <begin position="36"/>
        <end position="55"/>
    </location>
</feature>
<name>A0A194X4S1_MOLSC</name>
<evidence type="ECO:0000313" key="9">
    <source>
        <dbReference type="Proteomes" id="UP000070700"/>
    </source>
</evidence>
<dbReference type="GO" id="GO:0016020">
    <property type="term" value="C:membrane"/>
    <property type="evidence" value="ECO:0007669"/>
    <property type="project" value="UniProtKB-SubCell"/>
</dbReference>
<feature type="transmembrane region" description="Helical" evidence="6">
    <location>
        <begin position="261"/>
        <end position="283"/>
    </location>
</feature>
<evidence type="ECO:0000313" key="8">
    <source>
        <dbReference type="EMBL" id="KUJ15064.1"/>
    </source>
</evidence>
<gene>
    <name evidence="8" type="ORF">LY89DRAFT_686622</name>
</gene>
<dbReference type="EMBL" id="KQ947419">
    <property type="protein sequence ID" value="KUJ15064.1"/>
    <property type="molecule type" value="Genomic_DNA"/>
</dbReference>
<evidence type="ECO:0000256" key="3">
    <source>
        <dbReference type="ARBA" id="ARBA00022989"/>
    </source>
</evidence>
<feature type="transmembrane region" description="Helical" evidence="6">
    <location>
        <begin position="112"/>
        <end position="133"/>
    </location>
</feature>
<feature type="domain" description="Rhodopsin" evidence="7">
    <location>
        <begin position="51"/>
        <end position="292"/>
    </location>
</feature>
<evidence type="ECO:0000259" key="7">
    <source>
        <dbReference type="Pfam" id="PF20684"/>
    </source>
</evidence>
<dbReference type="OrthoDB" id="3897607at2759"/>
<evidence type="ECO:0000256" key="4">
    <source>
        <dbReference type="ARBA" id="ARBA00023136"/>
    </source>
</evidence>
<dbReference type="GeneID" id="28825054"/>
<feature type="transmembrane region" description="Helical" evidence="6">
    <location>
        <begin position="67"/>
        <end position="92"/>
    </location>
</feature>
<keyword evidence="2 6" id="KW-0812">Transmembrane</keyword>
<proteinExistence type="inferred from homology"/>
<evidence type="ECO:0000256" key="2">
    <source>
        <dbReference type="ARBA" id="ARBA00022692"/>
    </source>
</evidence>